<feature type="compositionally biased region" description="Low complexity" evidence="4">
    <location>
        <begin position="71"/>
        <end position="81"/>
    </location>
</feature>
<comment type="caution">
    <text evidence="6">The sequence shown here is derived from an EMBL/GenBank/DDBJ whole genome shotgun (WGS) entry which is preliminary data.</text>
</comment>
<dbReference type="InterPro" id="IPR050613">
    <property type="entry name" value="Sec_Metabolite_Reg"/>
</dbReference>
<feature type="region of interest" description="Disordered" evidence="4">
    <location>
        <begin position="223"/>
        <end position="243"/>
    </location>
</feature>
<keyword evidence="3" id="KW-0539">Nucleus</keyword>
<reference evidence="6 7" key="1">
    <citation type="submission" date="2024-03" db="EMBL/GenBank/DDBJ databases">
        <title>Genome-scale model development and genomic sequencing of the oleaginous clade Lipomyces.</title>
        <authorList>
            <consortium name="Lawrence Berkeley National Laboratory"/>
            <person name="Czajka J.J."/>
            <person name="Han Y."/>
            <person name="Kim J."/>
            <person name="Mondo S.J."/>
            <person name="Hofstad B.A."/>
            <person name="Robles A."/>
            <person name="Haridas S."/>
            <person name="Riley R."/>
            <person name="LaButti K."/>
            <person name="Pangilinan J."/>
            <person name="Andreopoulos W."/>
            <person name="Lipzen A."/>
            <person name="Yan J."/>
            <person name="Wang M."/>
            <person name="Ng V."/>
            <person name="Grigoriev I.V."/>
            <person name="Spatafora J.W."/>
            <person name="Magnuson J.K."/>
            <person name="Baker S.E."/>
            <person name="Pomraning K.R."/>
        </authorList>
    </citation>
    <scope>NUCLEOTIDE SEQUENCE [LARGE SCALE GENOMIC DNA]</scope>
    <source>
        <strain evidence="6 7">Phaff 52-87</strain>
    </source>
</reference>
<name>A0ABR1F061_9ASCO</name>
<dbReference type="PANTHER" id="PTHR31001:SF40">
    <property type="entry name" value="ZN(II)2CYS6 TRANSCRIPTION FACTOR (EUROFUNG)"/>
    <property type="match status" value="1"/>
</dbReference>
<feature type="region of interest" description="Disordered" evidence="4">
    <location>
        <begin position="64"/>
        <end position="119"/>
    </location>
</feature>
<evidence type="ECO:0000256" key="4">
    <source>
        <dbReference type="SAM" id="MobiDB-lite"/>
    </source>
</evidence>
<dbReference type="SUPFAM" id="SSF57701">
    <property type="entry name" value="Zn2/Cys6 DNA-binding domain"/>
    <property type="match status" value="1"/>
</dbReference>
<dbReference type="CDD" id="cd12148">
    <property type="entry name" value="fungal_TF_MHR"/>
    <property type="match status" value="1"/>
</dbReference>
<dbReference type="Pfam" id="PF04082">
    <property type="entry name" value="Fungal_trans"/>
    <property type="match status" value="1"/>
</dbReference>
<dbReference type="CDD" id="cd00067">
    <property type="entry name" value="GAL4"/>
    <property type="match status" value="1"/>
</dbReference>
<sequence>MELTLFMGNNGSGNSSKAGPTRRRKITTCRSCTIRRVKCDRQRPECSTCRQRGDKCEYFQQPSKREVHQLSGDSSTSSSISRPVADDSQKSGSDSISKSKRKKTANEDAAASAGTDTGMLAVNPETGVARFATPAFWPHFFPDIQKAQVLRESDPFGVRRSRESSEFVLLREQLLASYLPERATCDSVFEFYCDWILPFSPIIARRDLKALYASFWRQREQQQQQQQQARPQQQAQQQAQQQQPETKQVHPHFFAVVFATLYCGSLALSAKMRYVRGAPRLLDYDPLEAEIAVYLRASESALQICEFAKRPSLISLLAEVCLQTCRPAETDTSATCLISLLIRAAQTMGLHRDPELFKASMSESDMRLRRNIWYNLKYLDLVTAFICGLPPTLKDRANDVAPPKIGDMLDEDAIFMLASLSVQYSICSRNEITEYFERSKSSEERLEAVLNQMKLSSEQHLEHVRKASSLTFSERSEEADIDRLRWLKEYMIYITTTVHEKTKLLLLNYQYRLKCASLNVPQTAPSEDPEAASIWEQSVLSGLRVLKFCNCKTSEMAHPEVIWYETNYPQFHSIITVLKDVCYNPHRKLWVTYDEVLECAGMPRERFVENIDERLESARECMQNSIMLGFNDDSDFSKSQWKKLEDLYAMAQRALESSSEMSRTSASATAGFVSSDARTASESTAASSLSISTPERISSWPAAFGGIAQDGAPEPRYDLANYWNDVETMLASVLDSEDRRTGLIDESPFVGMEQFFADGRYNDSMYT</sequence>
<feature type="domain" description="Zn(2)-C6 fungal-type" evidence="5">
    <location>
        <begin position="28"/>
        <end position="58"/>
    </location>
</feature>
<dbReference type="InterPro" id="IPR036864">
    <property type="entry name" value="Zn2-C6_fun-type_DNA-bd_sf"/>
</dbReference>
<dbReference type="PANTHER" id="PTHR31001">
    <property type="entry name" value="UNCHARACTERIZED TRANSCRIPTIONAL REGULATORY PROTEIN"/>
    <property type="match status" value="1"/>
</dbReference>
<accession>A0ABR1F061</accession>
<dbReference type="SMART" id="SM00066">
    <property type="entry name" value="GAL4"/>
    <property type="match status" value="1"/>
</dbReference>
<comment type="subcellular location">
    <subcellularLocation>
        <location evidence="1">Nucleus</location>
    </subcellularLocation>
</comment>
<proteinExistence type="predicted"/>
<dbReference type="GeneID" id="90036728"/>
<gene>
    <name evidence="6" type="ORF">BZA70DRAFT_269474</name>
</gene>
<dbReference type="InterPro" id="IPR007219">
    <property type="entry name" value="XnlR_reg_dom"/>
</dbReference>
<evidence type="ECO:0000256" key="2">
    <source>
        <dbReference type="ARBA" id="ARBA00022723"/>
    </source>
</evidence>
<dbReference type="Proteomes" id="UP001498771">
    <property type="component" value="Unassembled WGS sequence"/>
</dbReference>
<dbReference type="Pfam" id="PF00172">
    <property type="entry name" value="Zn_clus"/>
    <property type="match status" value="1"/>
</dbReference>
<keyword evidence="7" id="KW-1185">Reference proteome</keyword>
<feature type="region of interest" description="Disordered" evidence="4">
    <location>
        <begin position="1"/>
        <end position="25"/>
    </location>
</feature>
<dbReference type="InterPro" id="IPR001138">
    <property type="entry name" value="Zn2Cys6_DnaBD"/>
</dbReference>
<evidence type="ECO:0000256" key="3">
    <source>
        <dbReference type="ARBA" id="ARBA00023242"/>
    </source>
</evidence>
<keyword evidence="2" id="KW-0479">Metal-binding</keyword>
<dbReference type="PROSITE" id="PS00463">
    <property type="entry name" value="ZN2_CY6_FUNGAL_1"/>
    <property type="match status" value="1"/>
</dbReference>
<protein>
    <recommendedName>
        <fullName evidence="5">Zn(2)-C6 fungal-type domain-containing protein</fullName>
    </recommendedName>
</protein>
<evidence type="ECO:0000313" key="6">
    <source>
        <dbReference type="EMBL" id="KAK7203229.1"/>
    </source>
</evidence>
<organism evidence="6 7">
    <name type="scientific">Myxozyma melibiosi</name>
    <dbReference type="NCBI Taxonomy" id="54550"/>
    <lineage>
        <taxon>Eukaryota</taxon>
        <taxon>Fungi</taxon>
        <taxon>Dikarya</taxon>
        <taxon>Ascomycota</taxon>
        <taxon>Saccharomycotina</taxon>
        <taxon>Lipomycetes</taxon>
        <taxon>Lipomycetales</taxon>
        <taxon>Lipomycetaceae</taxon>
        <taxon>Myxozyma</taxon>
    </lineage>
</organism>
<dbReference type="Gene3D" id="4.10.240.10">
    <property type="entry name" value="Zn(2)-C6 fungal-type DNA-binding domain"/>
    <property type="match status" value="1"/>
</dbReference>
<dbReference type="SMART" id="SM00906">
    <property type="entry name" value="Fungal_trans"/>
    <property type="match status" value="1"/>
</dbReference>
<evidence type="ECO:0000256" key="1">
    <source>
        <dbReference type="ARBA" id="ARBA00004123"/>
    </source>
</evidence>
<dbReference type="EMBL" id="JBBJBU010000013">
    <property type="protein sequence ID" value="KAK7203229.1"/>
    <property type="molecule type" value="Genomic_DNA"/>
</dbReference>
<evidence type="ECO:0000259" key="5">
    <source>
        <dbReference type="PROSITE" id="PS50048"/>
    </source>
</evidence>
<dbReference type="PROSITE" id="PS50048">
    <property type="entry name" value="ZN2_CY6_FUNGAL_2"/>
    <property type="match status" value="1"/>
</dbReference>
<evidence type="ECO:0000313" key="7">
    <source>
        <dbReference type="Proteomes" id="UP001498771"/>
    </source>
</evidence>
<dbReference type="RefSeq" id="XP_064766262.1">
    <property type="nucleotide sequence ID" value="XM_064911216.1"/>
</dbReference>